<name>A0A4P7NXZ9_9GAMM</name>
<evidence type="ECO:0000313" key="1">
    <source>
        <dbReference type="EMBL" id="QBZ82617.1"/>
    </source>
</evidence>
<accession>A0A4P7NXZ9</accession>
<protein>
    <submittedName>
        <fullName evidence="1">Uncharacterized protein</fullName>
    </submittedName>
</protein>
<proteinExistence type="predicted"/>
<reference evidence="1 2" key="1">
    <citation type="submission" date="2018-08" db="EMBL/GenBank/DDBJ databases">
        <title>Horizontal acquisition of hydrogen conversion ability and other habitat adaptations in Hydrogenovibrio crunogenus strains.</title>
        <authorList>
            <person name="Gonnella G."/>
            <person name="Adam N."/>
            <person name="Perner M."/>
        </authorList>
    </citation>
    <scope>NUCLEOTIDE SEQUENCE [LARGE SCALE GENOMIC DNA]</scope>
    <source>
        <strain evidence="1 2">SP-41</strain>
    </source>
</reference>
<organism evidence="1 2">
    <name type="scientific">Hydrogenovibrio crunogenus</name>
    <dbReference type="NCBI Taxonomy" id="39765"/>
    <lineage>
        <taxon>Bacteria</taxon>
        <taxon>Pseudomonadati</taxon>
        <taxon>Pseudomonadota</taxon>
        <taxon>Gammaproteobacteria</taxon>
        <taxon>Thiotrichales</taxon>
        <taxon>Piscirickettsiaceae</taxon>
        <taxon>Hydrogenovibrio</taxon>
    </lineage>
</organism>
<evidence type="ECO:0000313" key="2">
    <source>
        <dbReference type="Proteomes" id="UP000296201"/>
    </source>
</evidence>
<dbReference type="RefSeq" id="WP_135795312.1">
    <property type="nucleotide sequence ID" value="NZ_CP032096.1"/>
</dbReference>
<dbReference type="AlphaFoldDB" id="A0A4P7NXZ9"/>
<keyword evidence="2" id="KW-1185">Reference proteome</keyword>
<dbReference type="Proteomes" id="UP000296201">
    <property type="component" value="Chromosome"/>
</dbReference>
<dbReference type="OrthoDB" id="5616299at2"/>
<gene>
    <name evidence="1" type="ORF">GHNINEIG_00649</name>
</gene>
<dbReference type="EMBL" id="CP032096">
    <property type="protein sequence ID" value="QBZ82617.1"/>
    <property type="molecule type" value="Genomic_DNA"/>
</dbReference>
<sequence length="188" mass="21204">MGSPVIPAHLLNTLGLPIWQSRSGQFLTSQKVKESLSPSYAVSDEEPQIDTTQVEERVTAVDYAASLVEEELQRVFVFLGAGLSTIWQNEDCSEWQLFLNILSVFHLSEDQVRFFDTSQLVTEEAIFATLDEIIELGVEQVFAFDETGPLLQELSEGAQIVVMPSFEDLLNSPRAKRDFYHLMMVQLT</sequence>